<name>A0ABD2WIR6_9HYME</name>
<evidence type="ECO:0000256" key="2">
    <source>
        <dbReference type="ARBA" id="ARBA00010663"/>
    </source>
</evidence>
<feature type="transmembrane region" description="Helical" evidence="7">
    <location>
        <begin position="104"/>
        <end position="129"/>
    </location>
</feature>
<feature type="domain" description="G-protein coupled receptors family 1 profile" evidence="8">
    <location>
        <begin position="44"/>
        <end position="393"/>
    </location>
</feature>
<feature type="transmembrane region" description="Helical" evidence="7">
    <location>
        <begin position="308"/>
        <end position="333"/>
    </location>
</feature>
<protein>
    <recommendedName>
        <fullName evidence="8">G-protein coupled receptors family 1 profile domain-containing protein</fullName>
    </recommendedName>
</protein>
<feature type="transmembrane region" description="Helical" evidence="7">
    <location>
        <begin position="63"/>
        <end position="84"/>
    </location>
</feature>
<evidence type="ECO:0000259" key="8">
    <source>
        <dbReference type="PROSITE" id="PS50262"/>
    </source>
</evidence>
<proteinExistence type="inferred from homology"/>
<evidence type="ECO:0000256" key="5">
    <source>
        <dbReference type="ARBA" id="ARBA00023136"/>
    </source>
</evidence>
<evidence type="ECO:0000313" key="10">
    <source>
        <dbReference type="Proteomes" id="UP001627154"/>
    </source>
</evidence>
<dbReference type="InterPro" id="IPR000276">
    <property type="entry name" value="GPCR_Rhodpsn"/>
</dbReference>
<dbReference type="SUPFAM" id="SSF81321">
    <property type="entry name" value="Family A G protein-coupled receptor-like"/>
    <property type="match status" value="1"/>
</dbReference>
<feature type="transmembrane region" description="Helical" evidence="7">
    <location>
        <begin position="232"/>
        <end position="255"/>
    </location>
</feature>
<dbReference type="GO" id="GO:0016020">
    <property type="term" value="C:membrane"/>
    <property type="evidence" value="ECO:0007669"/>
    <property type="project" value="UniProtKB-SubCell"/>
</dbReference>
<dbReference type="PANTHER" id="PTHR46273:SF15">
    <property type="entry name" value="MYOSUPPRESSIN RECEPTOR 1, ISOFORM B-RELATED"/>
    <property type="match status" value="1"/>
</dbReference>
<feature type="transmembrane region" description="Helical" evidence="7">
    <location>
        <begin position="29"/>
        <end position="51"/>
    </location>
</feature>
<comment type="caution">
    <text evidence="9">The sequence shown here is derived from an EMBL/GenBank/DDBJ whole genome shotgun (WGS) entry which is preliminary data.</text>
</comment>
<accession>A0ABD2WIR6</accession>
<dbReference type="PROSITE" id="PS50262">
    <property type="entry name" value="G_PROTEIN_RECEP_F1_2"/>
    <property type="match status" value="1"/>
</dbReference>
<comment type="subcellular location">
    <subcellularLocation>
        <location evidence="1">Membrane</location>
    </subcellularLocation>
</comment>
<keyword evidence="5 7" id="KW-0472">Membrane</keyword>
<dbReference type="Pfam" id="PF10324">
    <property type="entry name" value="7TM_GPCR_Srw"/>
    <property type="match status" value="1"/>
</dbReference>
<organism evidence="9 10">
    <name type="scientific">Trichogramma kaykai</name>
    <dbReference type="NCBI Taxonomy" id="54128"/>
    <lineage>
        <taxon>Eukaryota</taxon>
        <taxon>Metazoa</taxon>
        <taxon>Ecdysozoa</taxon>
        <taxon>Arthropoda</taxon>
        <taxon>Hexapoda</taxon>
        <taxon>Insecta</taxon>
        <taxon>Pterygota</taxon>
        <taxon>Neoptera</taxon>
        <taxon>Endopterygota</taxon>
        <taxon>Hymenoptera</taxon>
        <taxon>Apocrita</taxon>
        <taxon>Proctotrupomorpha</taxon>
        <taxon>Chalcidoidea</taxon>
        <taxon>Trichogrammatidae</taxon>
        <taxon>Trichogramma</taxon>
    </lineage>
</organism>
<feature type="region of interest" description="Disordered" evidence="6">
    <location>
        <begin position="180"/>
        <end position="205"/>
    </location>
</feature>
<dbReference type="InterPro" id="IPR017452">
    <property type="entry name" value="GPCR_Rhodpsn_7TM"/>
</dbReference>
<dbReference type="CDD" id="cd14978">
    <property type="entry name" value="7tmA_FMRFamide_R-like"/>
    <property type="match status" value="1"/>
</dbReference>
<evidence type="ECO:0000256" key="3">
    <source>
        <dbReference type="ARBA" id="ARBA00022692"/>
    </source>
</evidence>
<evidence type="ECO:0000256" key="6">
    <source>
        <dbReference type="SAM" id="MobiDB-lite"/>
    </source>
</evidence>
<dbReference type="PRINTS" id="PR00237">
    <property type="entry name" value="GPCRRHODOPSN"/>
</dbReference>
<keyword evidence="4 7" id="KW-1133">Transmembrane helix</keyword>
<evidence type="ECO:0000256" key="4">
    <source>
        <dbReference type="ARBA" id="ARBA00022989"/>
    </source>
</evidence>
<dbReference type="InterPro" id="IPR053219">
    <property type="entry name" value="GPCR_Dmsr-1"/>
</dbReference>
<dbReference type="PANTHER" id="PTHR46273">
    <property type="entry name" value="MYOSUPPRESSIN RECEPTOR 1, ISOFORM B-RELATED"/>
    <property type="match status" value="1"/>
</dbReference>
<keyword evidence="3 7" id="KW-0812">Transmembrane</keyword>
<dbReference type="Gene3D" id="1.20.1070.10">
    <property type="entry name" value="Rhodopsin 7-helix transmembrane proteins"/>
    <property type="match status" value="1"/>
</dbReference>
<dbReference type="InterPro" id="IPR019427">
    <property type="entry name" value="7TM_GPCR_serpentine_rcpt_Srw"/>
</dbReference>
<evidence type="ECO:0000256" key="1">
    <source>
        <dbReference type="ARBA" id="ARBA00004370"/>
    </source>
</evidence>
<evidence type="ECO:0000313" key="9">
    <source>
        <dbReference type="EMBL" id="KAL3392747.1"/>
    </source>
</evidence>
<gene>
    <name evidence="9" type="ORF">TKK_012788</name>
</gene>
<dbReference type="EMBL" id="JBJJXI010000102">
    <property type="protein sequence ID" value="KAL3392747.1"/>
    <property type="molecule type" value="Genomic_DNA"/>
</dbReference>
<dbReference type="Proteomes" id="UP001627154">
    <property type="component" value="Unassembled WGS sequence"/>
</dbReference>
<feature type="transmembrane region" description="Helical" evidence="7">
    <location>
        <begin position="150"/>
        <end position="169"/>
    </location>
</feature>
<comment type="similarity">
    <text evidence="2">Belongs to the G-protein coupled receptor 1 family.</text>
</comment>
<dbReference type="AlphaFoldDB" id="A0ABD2WIR6"/>
<reference evidence="9 10" key="1">
    <citation type="journal article" date="2024" name="bioRxiv">
        <title>A reference genome for Trichogramma kaykai: A tiny desert-dwelling parasitoid wasp with competing sex-ratio distorters.</title>
        <authorList>
            <person name="Culotta J."/>
            <person name="Lindsey A.R."/>
        </authorList>
    </citation>
    <scope>NUCLEOTIDE SEQUENCE [LARGE SCALE GENOMIC DNA]</scope>
    <source>
        <strain evidence="9 10">KSX58</strain>
    </source>
</reference>
<evidence type="ECO:0000256" key="7">
    <source>
        <dbReference type="SAM" id="Phobius"/>
    </source>
</evidence>
<keyword evidence="10" id="KW-1185">Reference proteome</keyword>
<feature type="compositionally biased region" description="Low complexity" evidence="6">
    <location>
        <begin position="181"/>
        <end position="199"/>
    </location>
</feature>
<sequence>MWSSSANNTTDFAFCDNELDGFHTGYVAIHGWVALIVCIFGSIANGLNIAVLTRREMTSPTNAILTGLAVADMLVMVEYIPYAFHSYLDKRPRSETFTYSWAVFVLFHSIFAQVFHTISIWLTVMLAIWRYIAVIHAQKSREWCTYKRSIIAIVAAYVICPLICIPIYVTTEVQHRNVTINSSSDNSSSSSSSSSSSVSGGNGSSAGDANTTIYYVQMTESAKHSAAQEVNFWIYSVVIKLIPCVALTILSLPLIRALMEAKKRRKNLTTATMLKMEESINLSEGKKRKRKVSRAMDKERQTDRTTMMLLAVLLLFLSTEFPQGLLGLSSVIFGKVFFNKCYVKLVQLIMSSHSCNDTREQKKPSQTCKLAALQTGYFYIFSYKRDSAQPFHFSFTSSSACTFKRARRHRHNFKAIKFTVITRKLKRRHDKLSPRAVKVQLPPSAVHETIFLLFCEESRALHRVRCVYTTLCTCKSFALGYVQMYTYV</sequence>